<dbReference type="GO" id="GO:0016301">
    <property type="term" value="F:kinase activity"/>
    <property type="evidence" value="ECO:0007669"/>
    <property type="project" value="UniProtKB-KW"/>
</dbReference>
<reference evidence="7" key="1">
    <citation type="journal article" date="2020" name="mSystems">
        <title>Genome- and Community-Level Interaction Insights into Carbon Utilization and Element Cycling Functions of Hydrothermarchaeota in Hydrothermal Sediment.</title>
        <authorList>
            <person name="Zhou Z."/>
            <person name="Liu Y."/>
            <person name="Xu W."/>
            <person name="Pan J."/>
            <person name="Luo Z.H."/>
            <person name="Li M."/>
        </authorList>
    </citation>
    <scope>NUCLEOTIDE SEQUENCE [LARGE SCALE GENOMIC DNA]</scope>
    <source>
        <strain evidence="7">SpSt-556</strain>
    </source>
</reference>
<evidence type="ECO:0000256" key="3">
    <source>
        <dbReference type="ARBA" id="ARBA00022777"/>
    </source>
</evidence>
<name>A0A7C4L0G9_9CHLR</name>
<dbReference type="SUPFAM" id="SSF63999">
    <property type="entry name" value="Thiamin pyrophosphokinase, catalytic domain"/>
    <property type="match status" value="1"/>
</dbReference>
<dbReference type="PANTHER" id="PTHR41299">
    <property type="entry name" value="THIAMINE PYROPHOSPHOKINASE"/>
    <property type="match status" value="1"/>
</dbReference>
<proteinExistence type="predicted"/>
<dbReference type="Pfam" id="PF04263">
    <property type="entry name" value="TPK_catalytic"/>
    <property type="match status" value="1"/>
</dbReference>
<gene>
    <name evidence="7" type="ORF">ENT17_09405</name>
</gene>
<evidence type="ECO:0000256" key="1">
    <source>
        <dbReference type="ARBA" id="ARBA00022679"/>
    </source>
</evidence>
<dbReference type="GO" id="GO:0004788">
    <property type="term" value="F:thiamine diphosphokinase activity"/>
    <property type="evidence" value="ECO:0007669"/>
    <property type="project" value="UniProtKB-UniRule"/>
</dbReference>
<dbReference type="InterPro" id="IPR036759">
    <property type="entry name" value="TPK_catalytic_sf"/>
</dbReference>
<keyword evidence="3 7" id="KW-0418">Kinase</keyword>
<dbReference type="InterPro" id="IPR006282">
    <property type="entry name" value="Thi_PPkinase"/>
</dbReference>
<keyword evidence="4" id="KW-0067">ATP-binding</keyword>
<evidence type="ECO:0000256" key="2">
    <source>
        <dbReference type="ARBA" id="ARBA00022741"/>
    </source>
</evidence>
<dbReference type="GO" id="GO:0006772">
    <property type="term" value="P:thiamine metabolic process"/>
    <property type="evidence" value="ECO:0007669"/>
    <property type="project" value="UniProtKB-UniRule"/>
</dbReference>
<keyword evidence="2" id="KW-0547">Nucleotide-binding</keyword>
<dbReference type="Pfam" id="PF04265">
    <property type="entry name" value="TPK_B1_binding"/>
    <property type="match status" value="1"/>
</dbReference>
<dbReference type="AlphaFoldDB" id="A0A7C4L0G9"/>
<evidence type="ECO:0000256" key="5">
    <source>
        <dbReference type="NCBIfam" id="TIGR01378"/>
    </source>
</evidence>
<dbReference type="SMART" id="SM00983">
    <property type="entry name" value="TPK_B1_binding"/>
    <property type="match status" value="1"/>
</dbReference>
<evidence type="ECO:0000259" key="6">
    <source>
        <dbReference type="SMART" id="SM00983"/>
    </source>
</evidence>
<dbReference type="InterPro" id="IPR007371">
    <property type="entry name" value="TPK_catalytic"/>
</dbReference>
<dbReference type="InterPro" id="IPR036371">
    <property type="entry name" value="TPK_B1-bd_sf"/>
</dbReference>
<sequence length="236" mass="26074">MHRLRCLPSSPARRFFVVTTTRAVIFANGELKDGEAVRRWLRPDDYLIAADGGLRHLQRLGLQPHRLIGDLDSLTPEEAAALQVAGVQVERHPAEKDETDLELAIQYALQQGYRQMRIVAALGGRLDQTLANLALLEMPGLEGVDIRLDDGQEEIFIIRDQAVVEGAAGDTVSLLAMNECTKGIVTSGLKYALNHETLCPNRTRGISNEMTAERAEIRLLTGKLLCMHTRRPSSEG</sequence>
<protein>
    <recommendedName>
        <fullName evidence="5">Thiamine diphosphokinase</fullName>
        <ecNumber evidence="5">2.7.6.2</ecNumber>
    </recommendedName>
</protein>
<dbReference type="GO" id="GO:0005524">
    <property type="term" value="F:ATP binding"/>
    <property type="evidence" value="ECO:0007669"/>
    <property type="project" value="UniProtKB-KW"/>
</dbReference>
<dbReference type="PANTHER" id="PTHR41299:SF1">
    <property type="entry name" value="THIAMINE PYROPHOSPHOKINASE"/>
    <property type="match status" value="1"/>
</dbReference>
<dbReference type="NCBIfam" id="TIGR01378">
    <property type="entry name" value="thi_PPkinase"/>
    <property type="match status" value="1"/>
</dbReference>
<dbReference type="CDD" id="cd07995">
    <property type="entry name" value="TPK"/>
    <property type="match status" value="1"/>
</dbReference>
<dbReference type="SUPFAM" id="SSF63862">
    <property type="entry name" value="Thiamin pyrophosphokinase, substrate-binding domain"/>
    <property type="match status" value="1"/>
</dbReference>
<feature type="domain" description="Thiamin pyrophosphokinase thiamin-binding" evidence="6">
    <location>
        <begin position="151"/>
        <end position="225"/>
    </location>
</feature>
<dbReference type="EMBL" id="DSXR01000093">
    <property type="protein sequence ID" value="HGS87820.1"/>
    <property type="molecule type" value="Genomic_DNA"/>
</dbReference>
<dbReference type="EC" id="2.7.6.2" evidence="5"/>
<evidence type="ECO:0000256" key="4">
    <source>
        <dbReference type="ARBA" id="ARBA00022840"/>
    </source>
</evidence>
<dbReference type="GO" id="GO:0009229">
    <property type="term" value="P:thiamine diphosphate biosynthetic process"/>
    <property type="evidence" value="ECO:0007669"/>
    <property type="project" value="InterPro"/>
</dbReference>
<accession>A0A7C4L0G9</accession>
<comment type="caution">
    <text evidence="7">The sequence shown here is derived from an EMBL/GenBank/DDBJ whole genome shotgun (WGS) entry which is preliminary data.</text>
</comment>
<organism evidence="7">
    <name type="scientific">Bellilinea caldifistulae</name>
    <dbReference type="NCBI Taxonomy" id="360411"/>
    <lineage>
        <taxon>Bacteria</taxon>
        <taxon>Bacillati</taxon>
        <taxon>Chloroflexota</taxon>
        <taxon>Anaerolineae</taxon>
        <taxon>Anaerolineales</taxon>
        <taxon>Anaerolineaceae</taxon>
        <taxon>Bellilinea</taxon>
    </lineage>
</organism>
<dbReference type="InterPro" id="IPR007373">
    <property type="entry name" value="Thiamin_PyroPKinase_B1-bd"/>
</dbReference>
<dbReference type="GO" id="GO:0030975">
    <property type="term" value="F:thiamine binding"/>
    <property type="evidence" value="ECO:0007669"/>
    <property type="project" value="InterPro"/>
</dbReference>
<dbReference type="Gene3D" id="3.40.50.10240">
    <property type="entry name" value="Thiamin pyrophosphokinase, catalytic domain"/>
    <property type="match status" value="1"/>
</dbReference>
<keyword evidence="1 7" id="KW-0808">Transferase</keyword>
<evidence type="ECO:0000313" key="7">
    <source>
        <dbReference type="EMBL" id="HGS87820.1"/>
    </source>
</evidence>
<dbReference type="InterPro" id="IPR053149">
    <property type="entry name" value="TPK"/>
</dbReference>